<gene>
    <name evidence="5" type="ORF">R1sor_012519</name>
</gene>
<organism evidence="5 6">
    <name type="scientific">Riccia sorocarpa</name>
    <dbReference type="NCBI Taxonomy" id="122646"/>
    <lineage>
        <taxon>Eukaryota</taxon>
        <taxon>Viridiplantae</taxon>
        <taxon>Streptophyta</taxon>
        <taxon>Embryophyta</taxon>
        <taxon>Marchantiophyta</taxon>
        <taxon>Marchantiopsida</taxon>
        <taxon>Marchantiidae</taxon>
        <taxon>Marchantiales</taxon>
        <taxon>Ricciaceae</taxon>
        <taxon>Riccia</taxon>
    </lineage>
</organism>
<evidence type="ECO:0000256" key="1">
    <source>
        <dbReference type="PROSITE-ProRule" id="PRU00047"/>
    </source>
</evidence>
<feature type="region of interest" description="Disordered" evidence="3">
    <location>
        <begin position="515"/>
        <end position="534"/>
    </location>
</feature>
<dbReference type="InterPro" id="IPR036875">
    <property type="entry name" value="Znf_CCHC_sf"/>
</dbReference>
<keyword evidence="1" id="KW-0863">Zinc-finger</keyword>
<dbReference type="EMBL" id="JBJQOH010000002">
    <property type="protein sequence ID" value="KAL3698443.1"/>
    <property type="molecule type" value="Genomic_DNA"/>
</dbReference>
<feature type="domain" description="CCHC-type" evidence="4">
    <location>
        <begin position="270"/>
        <end position="285"/>
    </location>
</feature>
<feature type="region of interest" description="Disordered" evidence="3">
    <location>
        <begin position="1505"/>
        <end position="1524"/>
    </location>
</feature>
<keyword evidence="6" id="KW-1185">Reference proteome</keyword>
<feature type="region of interest" description="Disordered" evidence="3">
    <location>
        <begin position="1545"/>
        <end position="1581"/>
    </location>
</feature>
<accession>A0ABD3I403</accession>
<dbReference type="Pfam" id="PF00098">
    <property type="entry name" value="zf-CCHC"/>
    <property type="match status" value="1"/>
</dbReference>
<dbReference type="SUPFAM" id="SSF56219">
    <property type="entry name" value="DNase I-like"/>
    <property type="match status" value="1"/>
</dbReference>
<dbReference type="PANTHER" id="PTHR33116">
    <property type="entry name" value="REVERSE TRANSCRIPTASE ZINC-BINDING DOMAIN-CONTAINING PROTEIN-RELATED-RELATED"/>
    <property type="match status" value="1"/>
</dbReference>
<dbReference type="InterPro" id="IPR001878">
    <property type="entry name" value="Znf_CCHC"/>
</dbReference>
<feature type="region of interest" description="Disordered" evidence="3">
    <location>
        <begin position="374"/>
        <end position="400"/>
    </location>
</feature>
<evidence type="ECO:0000259" key="4">
    <source>
        <dbReference type="PROSITE" id="PS50158"/>
    </source>
</evidence>
<dbReference type="Gene3D" id="3.60.10.10">
    <property type="entry name" value="Endonuclease/exonuclease/phosphatase"/>
    <property type="match status" value="1"/>
</dbReference>
<feature type="compositionally biased region" description="Polar residues" evidence="3">
    <location>
        <begin position="450"/>
        <end position="463"/>
    </location>
</feature>
<dbReference type="SUPFAM" id="SSF57756">
    <property type="entry name" value="Retrovirus zinc finger-like domains"/>
    <property type="match status" value="1"/>
</dbReference>
<feature type="region of interest" description="Disordered" evidence="3">
    <location>
        <begin position="1"/>
        <end position="23"/>
    </location>
</feature>
<comment type="caution">
    <text evidence="5">The sequence shown here is derived from an EMBL/GenBank/DDBJ whole genome shotgun (WGS) entry which is preliminary data.</text>
</comment>
<proteinExistence type="predicted"/>
<dbReference type="Gene3D" id="4.10.60.10">
    <property type="entry name" value="Zinc finger, CCHC-type"/>
    <property type="match status" value="1"/>
</dbReference>
<evidence type="ECO:0000256" key="3">
    <source>
        <dbReference type="SAM" id="MobiDB-lite"/>
    </source>
</evidence>
<sequence length="1648" mass="188547">MTGNNVATGAPGSSTGPNQTFRQSWSNVVAGRSVRHGKEDIINTADLPNLDWTKDVQDGHIREAFNALTTRKGTQPPDDAPRTKLNMDIAKQSFGMLQKVGVILFTAEDAPSRDRVVEWVQTEIIDKRMIPVRAVRELARKHFLILLASTDQTEELLKAPPLAMGGRAVMMTKWSPEYDYREVSKAAKQIWVELQYVDPLLIAHGELMLKTLGQPLYHTIVEDNQLKYAHIRACVLRHDLQNLPETLVVDLPWGGHAVQEVKYTFLPDSCFKCRQRGHMAAQCPNPHRTPGKRNFQWNRPLQQPRPHAQPPIQTQPPASPVQTTTTEITAPEKLGQGKSLPTWRRKVEERNIGEQRHNIHTRDLQTAFDQEASKKNNAGNSHTVTTEPTAIPATTDTSTGTQLLDMQEDITLLTQQLPPDSPKDHDQWDLNQRVSTPVEEDNSKKTLLSTQETQLMGNSQPTKDVQDNAESGEILDSPIEPTIIAKKRALQGGFTSPHKELLPAGDRFEREKFSTPSALSSQNNTMFGLSNNQDLPKHWDIGQEPWRKEGAITPLQAARRNNCATELKVRDKNKLEARLKAILPNSEVVVDYTVSGRGGAALIIPAKYKIQQSGTSGVGIAAWVTVQTEVGEVNVMSIHAPNIKEDRTTMWENLNNTIAAGRWVIAGDYNMVELWDDCKGKTAVMTGAEARAWRHLADQNGLIDTYLCAASMKGGVFTQHVFCGRRYDQSKLDRIYLNQGRSWLHLVKELIHHSDQVISDHIPVTLTCYLTPQVAEDWKPKGYFKMGTEILGRPGVMDKVRQVWQEHPHDAGNPQRKWMLEWMRVRAVLKNEKKFAEEDRRNYHDIRHELKDLREEAEEGTNDCVTDRIRQLLHEVRRQEQEDARAWRLHSKSKWLRDGEAPSRYFYAQMKAKYANETMNALELQDGTVTTDRAVIKNEVQEVMTNLYKREEDNEAITQARDTAFTTVTKRITQQHDRKIHVTPTHEEIDKIAKLMKKEKSPGLDGLTIEFLLECWEFVIPTLVDVQQYGFIKGRNITGNLISLTLGADLGCPLAPYLFTLTTQVMMDMIQQQVNNGAVRGLQITTSKELVYQLYADDTGLFLQMEQNTFNSTMQTLKVFEQASGARLNLNKSLIIPLGDEQVPRWLLDTQCKVVNPSERIRYLGLLAGSDILETEICEDIKNRYYKKLNHWASKFLTWPERVLLVQTVLRTLPNYTLMAIGLSKICIKKLEGVTRDFLWGKNNAGRNKKPLVAWGTFTRRKTDGALGWPMMEEVAEAFLLKNIAKSIQDHSDDWVQIAQAFVMQTVRDSNRSREIKSWDTTWVLLGLNALKLIDSVTLNRMLKTWFKVKKKLRWKPDQGPHPRDATPTFLANALATTETVEQQEIRTFTQLCRQAKITNMSQLCDEQGRDMHFQVYCNRITHQPLTAMQTQVTDKLKFTFLRKRKRRHQAQGWQWETGEEVDALLQRYTITERQQEQLNTAKRFLTFWEEQTTRWLSGDTSRRQVPTLGARTPPSPYPDYRPMRDSINREWESEYMIRCDWENTEGNSQTDTSEARRRRKLRQRRRRQVTPDRNASNLGHIPTHTRERIHEALQAWLGDSSNTTRPNPTMLENPTTHIHETDGWITFASIEDLVTAVTTVTRHSPAA</sequence>
<dbReference type="Pfam" id="PF00078">
    <property type="entry name" value="RVT_1"/>
    <property type="match status" value="1"/>
</dbReference>
<feature type="region of interest" description="Disordered" evidence="3">
    <location>
        <begin position="280"/>
        <end position="340"/>
    </location>
</feature>
<feature type="compositionally biased region" description="Polar residues" evidence="3">
    <location>
        <begin position="375"/>
        <end position="400"/>
    </location>
</feature>
<dbReference type="InterPro" id="IPR000477">
    <property type="entry name" value="RT_dom"/>
</dbReference>
<dbReference type="Proteomes" id="UP001633002">
    <property type="component" value="Unassembled WGS sequence"/>
</dbReference>
<evidence type="ECO:0000313" key="6">
    <source>
        <dbReference type="Proteomes" id="UP001633002"/>
    </source>
</evidence>
<dbReference type="InterPro" id="IPR036691">
    <property type="entry name" value="Endo/exonu/phosph_ase_sf"/>
</dbReference>
<keyword evidence="1" id="KW-0479">Metal-binding</keyword>
<name>A0ABD3I403_9MARC</name>
<feature type="compositionally biased region" description="Pro residues" evidence="3">
    <location>
        <begin position="307"/>
        <end position="319"/>
    </location>
</feature>
<evidence type="ECO:0000256" key="2">
    <source>
        <dbReference type="SAM" id="Coils"/>
    </source>
</evidence>
<dbReference type="PROSITE" id="PS50158">
    <property type="entry name" value="ZF_CCHC"/>
    <property type="match status" value="1"/>
</dbReference>
<reference evidence="5 6" key="1">
    <citation type="submission" date="2024-09" db="EMBL/GenBank/DDBJ databases">
        <title>Chromosome-scale assembly of Riccia sorocarpa.</title>
        <authorList>
            <person name="Paukszto L."/>
        </authorList>
    </citation>
    <scope>NUCLEOTIDE SEQUENCE [LARGE SCALE GENOMIC DNA]</scope>
    <source>
        <strain evidence="5">LP-2024</strain>
        <tissue evidence="5">Aerial parts of the thallus</tissue>
    </source>
</reference>
<keyword evidence="2" id="KW-0175">Coiled coil</keyword>
<feature type="compositionally biased region" description="Basic residues" evidence="3">
    <location>
        <begin position="1557"/>
        <end position="1569"/>
    </location>
</feature>
<feature type="region of interest" description="Disordered" evidence="3">
    <location>
        <begin position="450"/>
        <end position="469"/>
    </location>
</feature>
<dbReference type="GO" id="GO:0008270">
    <property type="term" value="F:zinc ion binding"/>
    <property type="evidence" value="ECO:0007669"/>
    <property type="project" value="UniProtKB-KW"/>
</dbReference>
<feature type="coiled-coil region" evidence="2">
    <location>
        <begin position="836"/>
        <end position="882"/>
    </location>
</feature>
<evidence type="ECO:0000313" key="5">
    <source>
        <dbReference type="EMBL" id="KAL3698443.1"/>
    </source>
</evidence>
<protein>
    <recommendedName>
        <fullName evidence="4">CCHC-type domain-containing protein</fullName>
    </recommendedName>
</protein>
<keyword evidence="1" id="KW-0862">Zinc</keyword>
<dbReference type="PANTHER" id="PTHR33116:SF78">
    <property type="entry name" value="OS12G0587133 PROTEIN"/>
    <property type="match status" value="1"/>
</dbReference>
<dbReference type="SMART" id="SM00343">
    <property type="entry name" value="ZnF_C2HC"/>
    <property type="match status" value="1"/>
</dbReference>